<dbReference type="RefSeq" id="WP_126420383.1">
    <property type="nucleotide sequence ID" value="NZ_AP018827.1"/>
</dbReference>
<dbReference type="GO" id="GO:0005886">
    <property type="term" value="C:plasma membrane"/>
    <property type="evidence" value="ECO:0007669"/>
    <property type="project" value="TreeGrafter"/>
</dbReference>
<dbReference type="OrthoDB" id="9812349at2"/>
<dbReference type="Proteomes" id="UP000278756">
    <property type="component" value="Chromosome 1"/>
</dbReference>
<feature type="transmembrane region" description="Helical" evidence="1">
    <location>
        <begin position="77"/>
        <end position="93"/>
    </location>
</feature>
<evidence type="ECO:0008006" key="4">
    <source>
        <dbReference type="Google" id="ProtNLM"/>
    </source>
</evidence>
<proteinExistence type="predicted"/>
<name>A0A3G9G5A6_9CAUL</name>
<dbReference type="EMBL" id="AP018827">
    <property type="protein sequence ID" value="BBF80154.1"/>
    <property type="molecule type" value="Genomic_DNA"/>
</dbReference>
<organism evidence="2 3">
    <name type="scientific">Asticcacaulis excentricus</name>
    <dbReference type="NCBI Taxonomy" id="78587"/>
    <lineage>
        <taxon>Bacteria</taxon>
        <taxon>Pseudomonadati</taxon>
        <taxon>Pseudomonadota</taxon>
        <taxon>Alphaproteobacteria</taxon>
        <taxon>Caulobacterales</taxon>
        <taxon>Caulobacteraceae</taxon>
        <taxon>Asticcacaulis</taxon>
    </lineage>
</organism>
<feature type="transmembrane region" description="Helical" evidence="1">
    <location>
        <begin position="99"/>
        <end position="117"/>
    </location>
</feature>
<keyword evidence="1" id="KW-1133">Transmembrane helix</keyword>
<keyword evidence="1" id="KW-0812">Transmembrane</keyword>
<dbReference type="PANTHER" id="PTHR34980">
    <property type="entry name" value="INNER MEMBRANE PROTEIN-RELATED-RELATED"/>
    <property type="match status" value="1"/>
</dbReference>
<protein>
    <recommendedName>
        <fullName evidence="4">DUF805 domain-containing protein</fullName>
    </recommendedName>
</protein>
<evidence type="ECO:0000313" key="3">
    <source>
        <dbReference type="Proteomes" id="UP000278756"/>
    </source>
</evidence>
<evidence type="ECO:0000256" key="1">
    <source>
        <dbReference type="SAM" id="Phobius"/>
    </source>
</evidence>
<feature type="transmembrane region" description="Helical" evidence="1">
    <location>
        <begin position="21"/>
        <end position="41"/>
    </location>
</feature>
<evidence type="ECO:0000313" key="2">
    <source>
        <dbReference type="EMBL" id="BBF80154.1"/>
    </source>
</evidence>
<keyword evidence="1" id="KW-0472">Membrane</keyword>
<gene>
    <name evidence="2" type="ORF">EM6_0732</name>
</gene>
<dbReference type="AlphaFoldDB" id="A0A3G9G5A6"/>
<feature type="transmembrane region" description="Helical" evidence="1">
    <location>
        <begin position="47"/>
        <end position="65"/>
    </location>
</feature>
<dbReference type="Pfam" id="PF05656">
    <property type="entry name" value="DUF805"/>
    <property type="match status" value="1"/>
</dbReference>
<accession>A0A3G9G5A6</accession>
<sequence>MNQKIDWSELFFSSTGRVRQTPFLIALAVLVGLFMIYDSAITGAPRVLTGWVVYPALLFCAACVLSKRLHDRGRSGWWAAIILIAFMMVWPRPDNFLDFVGALVLLWAAIDLGAMPGERGANRYGRSTRFAEPLETV</sequence>
<dbReference type="PANTHER" id="PTHR34980:SF1">
    <property type="entry name" value="INNER MEMBRANE PROTEIN"/>
    <property type="match status" value="1"/>
</dbReference>
<reference evidence="3" key="1">
    <citation type="journal article" date="2017" name="Biotechnol. Biofuels">
        <title>Evaluation of environmental bacterial communities as a factor affecting the growth of duckweed Lemna minor.</title>
        <authorList>
            <person name="Ishizawa H."/>
            <person name="Kuroda M."/>
            <person name="Morikawa M."/>
            <person name="Ike M."/>
        </authorList>
    </citation>
    <scope>NUCLEOTIDE SEQUENCE [LARGE SCALE GENOMIC DNA]</scope>
    <source>
        <strain evidence="3">M6</strain>
    </source>
</reference>
<dbReference type="InterPro" id="IPR008523">
    <property type="entry name" value="DUF805"/>
</dbReference>
<reference evidence="3" key="2">
    <citation type="journal article" date="2017" name="Plant Physiol. Biochem.">
        <title>Differential oxidative and antioxidative response of duckweed Lemna minor toward plant growth promoting/inhibiting bacteria.</title>
        <authorList>
            <person name="Ishizawa H."/>
            <person name="Kuroda M."/>
            <person name="Morikawa M."/>
            <person name="Ike M."/>
        </authorList>
    </citation>
    <scope>NUCLEOTIDE SEQUENCE [LARGE SCALE GENOMIC DNA]</scope>
    <source>
        <strain evidence="3">M6</strain>
    </source>
</reference>